<dbReference type="RefSeq" id="WP_068663559.1">
    <property type="nucleotide sequence ID" value="NZ_LYPB01000056.1"/>
</dbReference>
<name>A0A198AE51_9BACL</name>
<feature type="transmembrane region" description="Helical" evidence="1">
    <location>
        <begin position="315"/>
        <end position="333"/>
    </location>
</feature>
<feature type="transmembrane region" description="Helical" evidence="1">
    <location>
        <begin position="68"/>
        <end position="89"/>
    </location>
</feature>
<feature type="transmembrane region" description="Helical" evidence="1">
    <location>
        <begin position="34"/>
        <end position="56"/>
    </location>
</feature>
<dbReference type="GO" id="GO:0016020">
    <property type="term" value="C:membrane"/>
    <property type="evidence" value="ECO:0007669"/>
    <property type="project" value="InterPro"/>
</dbReference>
<evidence type="ECO:0008006" key="4">
    <source>
        <dbReference type="Google" id="ProtNLM"/>
    </source>
</evidence>
<dbReference type="STRING" id="1850517.A8708_00710"/>
<dbReference type="Proteomes" id="UP000078454">
    <property type="component" value="Unassembled WGS sequence"/>
</dbReference>
<keyword evidence="1" id="KW-0812">Transmembrane</keyword>
<dbReference type="EMBL" id="LYPB01000056">
    <property type="protein sequence ID" value="OAS19467.1"/>
    <property type="molecule type" value="Genomic_DNA"/>
</dbReference>
<feature type="transmembrane region" description="Helical" evidence="1">
    <location>
        <begin position="291"/>
        <end position="309"/>
    </location>
</feature>
<dbReference type="AlphaFoldDB" id="A0A198AE51"/>
<protein>
    <recommendedName>
        <fullName evidence="4">ABC transporter permease</fullName>
    </recommendedName>
</protein>
<keyword evidence="1" id="KW-1133">Transmembrane helix</keyword>
<feature type="transmembrane region" description="Helical" evidence="1">
    <location>
        <begin position="142"/>
        <end position="164"/>
    </location>
</feature>
<accession>A0A198AE51</accession>
<dbReference type="Pfam" id="PF05975">
    <property type="entry name" value="EcsB"/>
    <property type="match status" value="1"/>
</dbReference>
<feature type="transmembrane region" description="Helical" evidence="1">
    <location>
        <begin position="384"/>
        <end position="403"/>
    </location>
</feature>
<dbReference type="InterPro" id="IPR010288">
    <property type="entry name" value="EcsB_ABC"/>
</dbReference>
<feature type="transmembrane region" description="Helical" evidence="1">
    <location>
        <begin position="200"/>
        <end position="219"/>
    </location>
</feature>
<evidence type="ECO:0000313" key="2">
    <source>
        <dbReference type="EMBL" id="OAS19467.1"/>
    </source>
</evidence>
<dbReference type="OrthoDB" id="2447941at2"/>
<keyword evidence="1" id="KW-0472">Membrane</keyword>
<proteinExistence type="predicted"/>
<evidence type="ECO:0000313" key="3">
    <source>
        <dbReference type="Proteomes" id="UP000078454"/>
    </source>
</evidence>
<comment type="caution">
    <text evidence="2">The sequence shown here is derived from an EMBL/GenBank/DDBJ whole genome shotgun (WGS) entry which is preliminary data.</text>
</comment>
<organism evidence="2 3">
    <name type="scientific">Paenibacillus oryzisoli</name>
    <dbReference type="NCBI Taxonomy" id="1850517"/>
    <lineage>
        <taxon>Bacteria</taxon>
        <taxon>Bacillati</taxon>
        <taxon>Bacillota</taxon>
        <taxon>Bacilli</taxon>
        <taxon>Bacillales</taxon>
        <taxon>Paenibacillaceae</taxon>
        <taxon>Paenibacillus</taxon>
    </lineage>
</organism>
<keyword evidence="3" id="KW-1185">Reference proteome</keyword>
<feature type="transmembrane region" description="Helical" evidence="1">
    <location>
        <begin position="354"/>
        <end position="378"/>
    </location>
</feature>
<feature type="transmembrane region" description="Helical" evidence="1">
    <location>
        <begin position="110"/>
        <end position="130"/>
    </location>
</feature>
<gene>
    <name evidence="2" type="ORF">A8708_00710</name>
</gene>
<feature type="transmembrane region" description="Helical" evidence="1">
    <location>
        <begin position="176"/>
        <end position="194"/>
    </location>
</feature>
<evidence type="ECO:0000256" key="1">
    <source>
        <dbReference type="SAM" id="Phobius"/>
    </source>
</evidence>
<sequence>MSQLTDRTSTFNTHALWKQRFQHYMKESMGYWQYAARSNFIGFLLFLVIVSSYYYAKTLQRLPTDYPYLWIVLLVLVPLVASSSIRTLIRSADRMFLLRIEHEMGAYFRSSFLYSLSLQSGRLLLGWVAVTPLYRHCLGTEAQPFLLIFALLLLLKIANLLAHWQEGRFATERTRFVSVCFRWVASLVLVTIQFHYSSLWASLAAIVLVFVWLIAFRFAGKYVIGWDHLIAKEKQQQARLYAFFNWFVDVPQLPTRIARRGWISGVTRTIPFRQDSAFLYLYMKTLLRTEMFAIVLRLTVIGILALAVADSTTARSVILLIALVISMIQLTSLERAHRYTFWLTMYPLEPQTRAGSLAFIIWLTLLVELVVLSIPFMIGIPIQYLVVPLLSLAFISFACGVVLRRKFKKNALLEAE</sequence>
<dbReference type="PIRSF" id="PIRSF037259">
    <property type="entry name" value="EcsB_ABC"/>
    <property type="match status" value="1"/>
</dbReference>
<reference evidence="2 3" key="1">
    <citation type="submission" date="2016-05" db="EMBL/GenBank/DDBJ databases">
        <title>Paenibacillus sp. 1ZS3-15 nov., isolated from the rhizosphere soil.</title>
        <authorList>
            <person name="Zhang X.X."/>
            <person name="Zhang J."/>
        </authorList>
    </citation>
    <scope>NUCLEOTIDE SEQUENCE [LARGE SCALE GENOMIC DNA]</scope>
    <source>
        <strain evidence="2 3">1ZS3-15</strain>
    </source>
</reference>